<protein>
    <submittedName>
        <fullName evidence="6">Molybdate ABC transporter periplasmic protein</fullName>
    </submittedName>
</protein>
<keyword evidence="3 5" id="KW-0732">Signal</keyword>
<comment type="similarity">
    <text evidence="1">Belongs to the bacterial solute-binding protein ModA family.</text>
</comment>
<dbReference type="NCBIfam" id="TIGR01256">
    <property type="entry name" value="modA"/>
    <property type="match status" value="1"/>
</dbReference>
<evidence type="ECO:0000256" key="3">
    <source>
        <dbReference type="ARBA" id="ARBA00022729"/>
    </source>
</evidence>
<dbReference type="InterPro" id="IPR005950">
    <property type="entry name" value="ModA"/>
</dbReference>
<evidence type="ECO:0000256" key="5">
    <source>
        <dbReference type="SAM" id="SignalP"/>
    </source>
</evidence>
<feature type="signal peptide" evidence="5">
    <location>
        <begin position="1"/>
        <end position="21"/>
    </location>
</feature>
<dbReference type="Proteomes" id="UP000033115">
    <property type="component" value="Chromosome"/>
</dbReference>
<dbReference type="SUPFAM" id="SSF53850">
    <property type="entry name" value="Periplasmic binding protein-like II"/>
    <property type="match status" value="1"/>
</dbReference>
<feature type="binding site" evidence="4">
    <location>
        <position position="182"/>
    </location>
    <ligand>
        <name>molybdate</name>
        <dbReference type="ChEBI" id="CHEBI:36264"/>
    </ligand>
</feature>
<name>A0A0E3M7W7_CLOSL</name>
<keyword evidence="7" id="KW-1185">Reference proteome</keyword>
<evidence type="ECO:0000256" key="4">
    <source>
        <dbReference type="PIRSR" id="PIRSR004846-1"/>
    </source>
</evidence>
<dbReference type="PANTHER" id="PTHR30632:SF0">
    <property type="entry name" value="SULFATE-BINDING PROTEIN"/>
    <property type="match status" value="1"/>
</dbReference>
<dbReference type="Pfam" id="PF13531">
    <property type="entry name" value="SBP_bac_11"/>
    <property type="match status" value="1"/>
</dbReference>
<dbReference type="PIRSF" id="PIRSF004846">
    <property type="entry name" value="ModA"/>
    <property type="match status" value="1"/>
</dbReference>
<evidence type="ECO:0000256" key="2">
    <source>
        <dbReference type="ARBA" id="ARBA00022723"/>
    </source>
</evidence>
<dbReference type="AlphaFoldDB" id="A0A0E3M7W7"/>
<keyword evidence="2 4" id="KW-0479">Metal-binding</keyword>
<gene>
    <name evidence="6" type="ORF">CSCA_0465</name>
</gene>
<dbReference type="GO" id="GO:0030973">
    <property type="term" value="F:molybdate ion binding"/>
    <property type="evidence" value="ECO:0007669"/>
    <property type="project" value="TreeGrafter"/>
</dbReference>
<evidence type="ECO:0000313" key="7">
    <source>
        <dbReference type="Proteomes" id="UP000033115"/>
    </source>
</evidence>
<accession>A0A0E3M7W7</accession>
<dbReference type="STRING" id="1548.CSCA_0465"/>
<dbReference type="InterPro" id="IPR050682">
    <property type="entry name" value="ModA/WtpA"/>
</dbReference>
<dbReference type="Gene3D" id="3.40.190.10">
    <property type="entry name" value="Periplasmic binding protein-like II"/>
    <property type="match status" value="2"/>
</dbReference>
<dbReference type="CDD" id="cd13517">
    <property type="entry name" value="PBP2_ModA3_like"/>
    <property type="match status" value="1"/>
</dbReference>
<reference evidence="6 7" key="1">
    <citation type="journal article" date="2015" name="J. Biotechnol.">
        <title>Complete genome sequence of a malodorant-producing acetogen, Clostridium scatologenes ATCC 25775(T).</title>
        <authorList>
            <person name="Zhu Z."/>
            <person name="Guo T."/>
            <person name="Zheng H."/>
            <person name="Song T."/>
            <person name="Ouyang P."/>
            <person name="Xie J."/>
        </authorList>
    </citation>
    <scope>NUCLEOTIDE SEQUENCE [LARGE SCALE GENOMIC DNA]</scope>
    <source>
        <strain evidence="6 7">ATCC 25775</strain>
    </source>
</reference>
<feature type="chain" id="PRO_5038463387" evidence="5">
    <location>
        <begin position="22"/>
        <end position="265"/>
    </location>
</feature>
<dbReference type="GO" id="GO:0015689">
    <property type="term" value="P:molybdate ion transport"/>
    <property type="evidence" value="ECO:0007669"/>
    <property type="project" value="InterPro"/>
</dbReference>
<proteinExistence type="inferred from homology"/>
<dbReference type="EMBL" id="CP009933">
    <property type="protein sequence ID" value="AKA67590.1"/>
    <property type="molecule type" value="Genomic_DNA"/>
</dbReference>
<dbReference type="GO" id="GO:0046872">
    <property type="term" value="F:metal ion binding"/>
    <property type="evidence" value="ECO:0007669"/>
    <property type="project" value="UniProtKB-KW"/>
</dbReference>
<dbReference type="RefSeq" id="WP_029160662.1">
    <property type="nucleotide sequence ID" value="NZ_CP009933.1"/>
</dbReference>
<organism evidence="6 7">
    <name type="scientific">Clostridium scatologenes</name>
    <dbReference type="NCBI Taxonomy" id="1548"/>
    <lineage>
        <taxon>Bacteria</taxon>
        <taxon>Bacillati</taxon>
        <taxon>Bacillota</taxon>
        <taxon>Clostridia</taxon>
        <taxon>Eubacteriales</taxon>
        <taxon>Clostridiaceae</taxon>
        <taxon>Clostridium</taxon>
    </lineage>
</organism>
<dbReference type="PROSITE" id="PS51257">
    <property type="entry name" value="PROKAR_LIPOPROTEIN"/>
    <property type="match status" value="1"/>
</dbReference>
<dbReference type="KEGG" id="csq:CSCA_0465"/>
<dbReference type="HOGENOM" id="CLU_065520_2_0_9"/>
<dbReference type="PANTHER" id="PTHR30632">
    <property type="entry name" value="MOLYBDATE-BINDING PERIPLASMIC PROTEIN"/>
    <property type="match status" value="1"/>
</dbReference>
<evidence type="ECO:0000313" key="6">
    <source>
        <dbReference type="EMBL" id="AKA67590.1"/>
    </source>
</evidence>
<sequence>MKTKKLISSVLVFLITSIAFMGCGQKQENTTKSSSKDKKELLIYCGAGLNKPMEEIGKSFEKKYGVKIQYTYANASQLIGQMEVSHKGDICVLPSDEDYNTANKKNLTLEKKDLAYHIPVIAVPKGNPAGITNIKDLSKPGVKIILGDPKTSPLGMLASKLFVKAGIEQQTKNNIVSTVTTVNEIVTFLSAKKADASIIWEDNALNAAKNIDIVQIPEKENLIKVIPIAALKSSKETELSKKFIDFTASDEGKAIFVKYNLKPIK</sequence>
<keyword evidence="4" id="KW-0500">Molybdenum</keyword>
<evidence type="ECO:0000256" key="1">
    <source>
        <dbReference type="ARBA" id="ARBA00009175"/>
    </source>
</evidence>